<reference evidence="6 7" key="1">
    <citation type="submission" date="2018-12" db="EMBL/GenBank/DDBJ databases">
        <authorList>
            <consortium name="Pathogen Informatics"/>
        </authorList>
    </citation>
    <scope>NUCLEOTIDE SEQUENCE [LARGE SCALE GENOMIC DNA]</scope>
    <source>
        <strain evidence="6 7">NCTC10296</strain>
    </source>
</reference>
<evidence type="ECO:0000256" key="3">
    <source>
        <dbReference type="ARBA" id="ARBA00023125"/>
    </source>
</evidence>
<proteinExistence type="inferred from homology"/>
<evidence type="ECO:0000313" key="6">
    <source>
        <dbReference type="EMBL" id="VEF00989.1"/>
    </source>
</evidence>
<dbReference type="PROSITE" id="PS50931">
    <property type="entry name" value="HTH_LYSR"/>
    <property type="match status" value="1"/>
</dbReference>
<dbReference type="KEGG" id="nci:NCTC10296_01148"/>
<dbReference type="GO" id="GO:0003700">
    <property type="term" value="F:DNA-binding transcription factor activity"/>
    <property type="evidence" value="ECO:0007669"/>
    <property type="project" value="InterPro"/>
</dbReference>
<gene>
    <name evidence="6" type="primary">nodD2</name>
    <name evidence="6" type="ORF">NCTC10296_01148</name>
</gene>
<dbReference type="PANTHER" id="PTHR30118">
    <property type="entry name" value="HTH-TYPE TRANSCRIPTIONAL REGULATOR LEUO-RELATED"/>
    <property type="match status" value="1"/>
</dbReference>
<dbReference type="InterPro" id="IPR036390">
    <property type="entry name" value="WH_DNA-bd_sf"/>
</dbReference>
<dbReference type="SUPFAM" id="SSF46785">
    <property type="entry name" value="Winged helix' DNA-binding domain"/>
    <property type="match status" value="1"/>
</dbReference>
<dbReference type="RefSeq" id="WP_085415690.1">
    <property type="nucleotide sequence ID" value="NZ_CAUJPY010000022.1"/>
</dbReference>
<dbReference type="Pfam" id="PF03466">
    <property type="entry name" value="LysR_substrate"/>
    <property type="match status" value="1"/>
</dbReference>
<protein>
    <submittedName>
        <fullName evidence="6">LysR family transcriptional regulator</fullName>
    </submittedName>
</protein>
<comment type="similarity">
    <text evidence="1">Belongs to the LysR transcriptional regulatory family.</text>
</comment>
<sequence>MNNLSRIDLNLLLTLHVLLQERHISRAAARLHKSQPAVSHALARLRELFDDPLLVREGNTLRPSAKAQALQQPLQQALAGLQQVVMPEPFTPAHSRRHFRLAMSDYTATLLLPALLRRLREHAPHITLGISQGSREAMLAAVADGQTDLALGVFPQPPAQVQHEPLFEERFVSVADAASLPPGGTLSLQAWLTRPHVAVAMRPGMEGEIERALQQRHLRRRIAVSLPHWRVAAELLPGTEFILTIARRSLPPETQTPGLRRFEPPLPIPPFVFGQIWHPRNAHDPALCWLRAQIADILGNF</sequence>
<feature type="domain" description="HTH lysR-type" evidence="5">
    <location>
        <begin position="7"/>
        <end position="64"/>
    </location>
</feature>
<dbReference type="Pfam" id="PF00126">
    <property type="entry name" value="HTH_1"/>
    <property type="match status" value="1"/>
</dbReference>
<accession>A0A1X3D0P2</accession>
<dbReference type="PANTHER" id="PTHR30118:SF15">
    <property type="entry name" value="TRANSCRIPTIONAL REGULATORY PROTEIN"/>
    <property type="match status" value="1"/>
</dbReference>
<dbReference type="Gene3D" id="3.40.190.10">
    <property type="entry name" value="Periplasmic binding protein-like II"/>
    <property type="match status" value="2"/>
</dbReference>
<keyword evidence="3" id="KW-0238">DNA-binding</keyword>
<dbReference type="AlphaFoldDB" id="A0A1X3D0P2"/>
<dbReference type="SUPFAM" id="SSF53850">
    <property type="entry name" value="Periplasmic binding protein-like II"/>
    <property type="match status" value="1"/>
</dbReference>
<dbReference type="InterPro" id="IPR050389">
    <property type="entry name" value="LysR-type_TF"/>
</dbReference>
<evidence type="ECO:0000313" key="7">
    <source>
        <dbReference type="Proteomes" id="UP000279284"/>
    </source>
</evidence>
<dbReference type="STRING" id="493.BWD07_01905"/>
<keyword evidence="4" id="KW-0804">Transcription</keyword>
<dbReference type="GO" id="GO:0003677">
    <property type="term" value="F:DNA binding"/>
    <property type="evidence" value="ECO:0007669"/>
    <property type="project" value="UniProtKB-KW"/>
</dbReference>
<dbReference type="InterPro" id="IPR000847">
    <property type="entry name" value="LysR_HTH_N"/>
</dbReference>
<dbReference type="Proteomes" id="UP000279284">
    <property type="component" value="Chromosome"/>
</dbReference>
<dbReference type="EMBL" id="LR134313">
    <property type="protein sequence ID" value="VEF00989.1"/>
    <property type="molecule type" value="Genomic_DNA"/>
</dbReference>
<name>A0A1X3D0P2_9NEIS</name>
<organism evidence="6 7">
    <name type="scientific">Neisseria canis</name>
    <dbReference type="NCBI Taxonomy" id="493"/>
    <lineage>
        <taxon>Bacteria</taxon>
        <taxon>Pseudomonadati</taxon>
        <taxon>Pseudomonadota</taxon>
        <taxon>Betaproteobacteria</taxon>
        <taxon>Neisseriales</taxon>
        <taxon>Neisseriaceae</taxon>
        <taxon>Neisseria</taxon>
    </lineage>
</organism>
<evidence type="ECO:0000256" key="2">
    <source>
        <dbReference type="ARBA" id="ARBA00023015"/>
    </source>
</evidence>
<evidence type="ECO:0000256" key="1">
    <source>
        <dbReference type="ARBA" id="ARBA00009437"/>
    </source>
</evidence>
<dbReference type="InterPro" id="IPR005119">
    <property type="entry name" value="LysR_subst-bd"/>
</dbReference>
<evidence type="ECO:0000259" key="5">
    <source>
        <dbReference type="PROSITE" id="PS50931"/>
    </source>
</evidence>
<evidence type="ECO:0000256" key="4">
    <source>
        <dbReference type="ARBA" id="ARBA00023163"/>
    </source>
</evidence>
<keyword evidence="2" id="KW-0805">Transcription regulation</keyword>
<dbReference type="InterPro" id="IPR036388">
    <property type="entry name" value="WH-like_DNA-bd_sf"/>
</dbReference>
<dbReference type="PRINTS" id="PR00039">
    <property type="entry name" value="HTHLYSR"/>
</dbReference>
<dbReference type="OrthoDB" id="8924032at2"/>
<dbReference type="Gene3D" id="1.10.10.10">
    <property type="entry name" value="Winged helix-like DNA-binding domain superfamily/Winged helix DNA-binding domain"/>
    <property type="match status" value="1"/>
</dbReference>
<keyword evidence="7" id="KW-1185">Reference proteome</keyword>